<dbReference type="EMBL" id="VZCY01000005">
    <property type="protein sequence ID" value="MQN08385.1"/>
    <property type="molecule type" value="Genomic_DNA"/>
</dbReference>
<dbReference type="Proteomes" id="UP000286501">
    <property type="component" value="Unassembled WGS sequence"/>
</dbReference>
<evidence type="ECO:0000313" key="17">
    <source>
        <dbReference type="EMBL" id="MCW4129911.1"/>
    </source>
</evidence>
<dbReference type="EMBL" id="JAPDVD010000002">
    <property type="protein sequence ID" value="MCW4138828.1"/>
    <property type="molecule type" value="Genomic_DNA"/>
</dbReference>
<dbReference type="Proteomes" id="UP000358159">
    <property type="component" value="Unassembled WGS sequence"/>
</dbReference>
<evidence type="ECO:0000313" key="36">
    <source>
        <dbReference type="Proteomes" id="UP000286501"/>
    </source>
</evidence>
<evidence type="ECO:0000313" key="35">
    <source>
        <dbReference type="Proteomes" id="UP000284548"/>
    </source>
</evidence>
<dbReference type="EMBL" id="JAPDVK010000003">
    <property type="protein sequence ID" value="MCW4128649.1"/>
    <property type="molecule type" value="Genomic_DNA"/>
</dbReference>
<proteinExistence type="predicted"/>
<evidence type="ECO:0000313" key="31">
    <source>
        <dbReference type="EMBL" id="RGS07959.1"/>
    </source>
</evidence>
<evidence type="ECO:0000313" key="37">
    <source>
        <dbReference type="Proteomes" id="UP000358159"/>
    </source>
</evidence>
<evidence type="ECO:0000313" key="4">
    <source>
        <dbReference type="EMBL" id="MCW4127184.1"/>
    </source>
</evidence>
<evidence type="ECO:0000313" key="25">
    <source>
        <dbReference type="EMBL" id="MCW4165877.1"/>
    </source>
</evidence>
<evidence type="ECO:0000313" key="40">
    <source>
        <dbReference type="Proteomes" id="UP000406735"/>
    </source>
</evidence>
<evidence type="ECO:0000313" key="33">
    <source>
        <dbReference type="EMBL" id="RHH73377.1"/>
    </source>
</evidence>
<evidence type="ECO:0000313" key="14">
    <source>
        <dbReference type="EMBL" id="MCW4129443.1"/>
    </source>
</evidence>
<dbReference type="EMBL" id="JAPDVD010000002">
    <property type="protein sequence ID" value="MCW4138923.1"/>
    <property type="molecule type" value="Genomic_DNA"/>
</dbReference>
<dbReference type="EMBL" id="JAPDVK010000004">
    <property type="protein sequence ID" value="MCW4129746.1"/>
    <property type="molecule type" value="Genomic_DNA"/>
</dbReference>
<dbReference type="EMBL" id="JAPDVD010000001">
    <property type="protein sequence ID" value="MCW4136252.1"/>
    <property type="molecule type" value="Genomic_DNA"/>
</dbReference>
<evidence type="ECO:0000313" key="11">
    <source>
        <dbReference type="EMBL" id="MCW4128503.1"/>
    </source>
</evidence>
<dbReference type="EMBL" id="JAPDVK010000001">
    <property type="protein sequence ID" value="MCW4126903.1"/>
    <property type="molecule type" value="Genomic_DNA"/>
</dbReference>
<dbReference type="EMBL" id="JAPDVK010000006">
    <property type="protein sequence ID" value="MCW4129911.1"/>
    <property type="molecule type" value="Genomic_DNA"/>
</dbReference>
<evidence type="ECO:0000313" key="7">
    <source>
        <dbReference type="EMBL" id="MCW4127753.1"/>
    </source>
</evidence>
<dbReference type="EMBL" id="JAPDUM010000003">
    <property type="protein sequence ID" value="MCW4166521.1"/>
    <property type="molecule type" value="Genomic_DNA"/>
</dbReference>
<evidence type="ECO:0000313" key="10">
    <source>
        <dbReference type="EMBL" id="MCW4128478.1"/>
    </source>
</evidence>
<dbReference type="EMBL" id="VZBT01000078">
    <property type="protein sequence ID" value="MQO04452.1"/>
    <property type="molecule type" value="Genomic_DNA"/>
</dbReference>
<dbReference type="Proteomes" id="UP000284548">
    <property type="component" value="Unassembled WGS sequence"/>
</dbReference>
<accession>A0A174XPG6</accession>
<evidence type="ECO:0000313" key="24">
    <source>
        <dbReference type="EMBL" id="MCW4164698.1"/>
    </source>
</evidence>
<reference evidence="34 35" key="1">
    <citation type="submission" date="2018-08" db="EMBL/GenBank/DDBJ databases">
        <title>A genome reference for cultivated species of the human gut microbiota.</title>
        <authorList>
            <person name="Zou Y."/>
            <person name="Xue W."/>
            <person name="Luo G."/>
        </authorList>
    </citation>
    <scope>NUCLEOTIDE SEQUENCE [LARGE SCALE GENOMIC DNA]</scope>
    <source>
        <strain evidence="31 34">AF24-12</strain>
        <strain evidence="33 35">AM16-54</strain>
        <strain evidence="32 36">AM22-1</strain>
    </source>
</reference>
<dbReference type="EMBL" id="JAPDVK010000005">
    <property type="protein sequence ID" value="MCW4129767.1"/>
    <property type="molecule type" value="Genomic_DNA"/>
</dbReference>
<dbReference type="EMBL" id="JAPDVK010000004">
    <property type="protein sequence ID" value="MCW4129443.1"/>
    <property type="molecule type" value="Genomic_DNA"/>
</dbReference>
<evidence type="ECO:0000313" key="1">
    <source>
        <dbReference type="EMBL" id="MCW4126903.1"/>
    </source>
</evidence>
<sequence length="74" mass="8781">MKKLDSKQHKETPEEELKRLRKRVKQLEGKEVKNTNTIKGLRKELKKKDVQKITMTNEQRALLSHLFPDIDSLL</sequence>
<dbReference type="RefSeq" id="WP_117588242.1">
    <property type="nucleotide sequence ID" value="NZ_CP156891.1"/>
</dbReference>
<evidence type="ECO:0000313" key="28">
    <source>
        <dbReference type="EMBL" id="MQO04452.1"/>
    </source>
</evidence>
<protein>
    <submittedName>
        <fullName evidence="30">Uncharacterized protein</fullName>
    </submittedName>
</protein>
<evidence type="ECO:0000313" key="16">
    <source>
        <dbReference type="EMBL" id="MCW4129767.1"/>
    </source>
</evidence>
<dbReference type="EMBL" id="JAPDVK010000001">
    <property type="protein sequence ID" value="MCW4127757.1"/>
    <property type="molecule type" value="Genomic_DNA"/>
</dbReference>
<evidence type="ECO:0000313" key="5">
    <source>
        <dbReference type="EMBL" id="MCW4127414.1"/>
    </source>
</evidence>
<dbReference type="Proteomes" id="UP000390763">
    <property type="component" value="Unassembled WGS sequence"/>
</dbReference>
<evidence type="ECO:0000313" key="21">
    <source>
        <dbReference type="EMBL" id="MCW4138828.1"/>
    </source>
</evidence>
<evidence type="ECO:0000313" key="12">
    <source>
        <dbReference type="EMBL" id="MCW4128649.1"/>
    </source>
</evidence>
<evidence type="ECO:0000313" key="8">
    <source>
        <dbReference type="EMBL" id="MCW4127757.1"/>
    </source>
</evidence>
<dbReference type="AlphaFoldDB" id="A0A174XPG6"/>
<evidence type="ECO:0000313" key="34">
    <source>
        <dbReference type="Proteomes" id="UP000283872"/>
    </source>
</evidence>
<name>A0A174XPG6_9BACT</name>
<dbReference type="EMBL" id="JAPDVK010000001">
    <property type="protein sequence ID" value="MCW4127184.1"/>
    <property type="molecule type" value="Genomic_DNA"/>
</dbReference>
<dbReference type="EMBL" id="JAPDVD010000001">
    <property type="protein sequence ID" value="MCW4136939.1"/>
    <property type="molecule type" value="Genomic_DNA"/>
</dbReference>
<evidence type="ECO:0000313" key="18">
    <source>
        <dbReference type="EMBL" id="MCW4136252.1"/>
    </source>
</evidence>
<dbReference type="EMBL" id="JAPDVK010000003">
    <property type="protein sequence ID" value="MCW4129041.1"/>
    <property type="molecule type" value="Genomic_DNA"/>
</dbReference>
<dbReference type="Proteomes" id="UP000283872">
    <property type="component" value="Unassembled WGS sequence"/>
</dbReference>
<evidence type="ECO:0000313" key="3">
    <source>
        <dbReference type="EMBL" id="MCW4127005.1"/>
    </source>
</evidence>
<evidence type="ECO:0000313" key="32">
    <source>
        <dbReference type="EMBL" id="RHG60017.1"/>
    </source>
</evidence>
<evidence type="ECO:0000313" key="22">
    <source>
        <dbReference type="EMBL" id="MCW4138923.1"/>
    </source>
</evidence>
<evidence type="ECO:0000313" key="19">
    <source>
        <dbReference type="EMBL" id="MCW4136939.1"/>
    </source>
</evidence>
<reference evidence="1" key="3">
    <citation type="submission" date="2022-11" db="EMBL/GenBank/DDBJ databases">
        <title>Genomic repertoires linked with pathogenic potency of arthritogenic Prevotella copri isolated from the gut of rheumatoid arthritis patients.</title>
        <authorList>
            <person name="Nii T."/>
            <person name="Maeda Y."/>
            <person name="Motooka D."/>
            <person name="Naito M."/>
            <person name="Matsumoto Y."/>
            <person name="Ogawa T."/>
            <person name="Oguro-Igashira E."/>
            <person name="Kishikawa T."/>
            <person name="Yamashita M."/>
            <person name="Koizumi S."/>
            <person name="Kurakawa T."/>
            <person name="Okumura R."/>
            <person name="Kayama H."/>
            <person name="Murakami M."/>
            <person name="Sakaguchi T."/>
            <person name="Das B."/>
            <person name="Nakamura S."/>
            <person name="Okada Y."/>
            <person name="Kumanogoh A."/>
            <person name="Takeda K."/>
        </authorList>
    </citation>
    <scope>NUCLEOTIDE SEQUENCE</scope>
    <source>
        <strain evidence="1">F3-75</strain>
        <strain evidence="18">H105_2-2</strain>
        <strain evidence="23">RA-N001-16</strain>
    </source>
</reference>
<evidence type="ECO:0000313" key="23">
    <source>
        <dbReference type="EMBL" id="MCW4164555.1"/>
    </source>
</evidence>
<evidence type="ECO:0000313" key="29">
    <source>
        <dbReference type="EMBL" id="MQO10013.1"/>
    </source>
</evidence>
<organism evidence="30 37">
    <name type="scientific">Segatella copri</name>
    <dbReference type="NCBI Taxonomy" id="165179"/>
    <lineage>
        <taxon>Bacteria</taxon>
        <taxon>Pseudomonadati</taxon>
        <taxon>Bacteroidota</taxon>
        <taxon>Bacteroidia</taxon>
        <taxon>Bacteroidales</taxon>
        <taxon>Prevotellaceae</taxon>
        <taxon>Segatella</taxon>
    </lineage>
</organism>
<dbReference type="Proteomes" id="UP000405805">
    <property type="component" value="Unassembled WGS sequence"/>
</dbReference>
<dbReference type="EMBL" id="JAPDUM010000001">
    <property type="protein sequence ID" value="MCW4164698.1"/>
    <property type="molecule type" value="Genomic_DNA"/>
</dbReference>
<dbReference type="EMBL" id="JAPDVK010000001">
    <property type="protein sequence ID" value="MCW4127414.1"/>
    <property type="molecule type" value="Genomic_DNA"/>
</dbReference>
<dbReference type="EMBL" id="JAPDVK010000002">
    <property type="protein sequence ID" value="MCW4128478.1"/>
    <property type="molecule type" value="Genomic_DNA"/>
</dbReference>
<evidence type="ECO:0000313" key="30">
    <source>
        <dbReference type="EMBL" id="MQO54935.1"/>
    </source>
</evidence>
<dbReference type="EMBL" id="QRVA01000115">
    <property type="protein sequence ID" value="RGS07959.1"/>
    <property type="molecule type" value="Genomic_DNA"/>
</dbReference>
<dbReference type="EMBL" id="JAPDVK010000001">
    <property type="protein sequence ID" value="MCW4127646.1"/>
    <property type="molecule type" value="Genomic_DNA"/>
</dbReference>
<gene>
    <name evidence="33" type="ORF">DW192_16530</name>
    <name evidence="32" type="ORF">DW250_16270</name>
    <name evidence="31" type="ORF">DWY11_16385</name>
    <name evidence="30" type="ORF">F7D42_04280</name>
    <name evidence="29" type="ORF">F7D57_09920</name>
    <name evidence="28" type="ORF">F7D62_10115</name>
    <name evidence="27" type="ORF">F7D97_00225</name>
    <name evidence="23" type="ORF">ONS98_04800</name>
    <name evidence="24" type="ORF">ONS98_05590</name>
    <name evidence="25" type="ORF">ONS98_11785</name>
    <name evidence="26" type="ORF">ONS98_15170</name>
    <name evidence="18" type="ORF">ONT01_00380</name>
    <name evidence="19" type="ORF">ONT01_03945</name>
    <name evidence="20" type="ORF">ONT01_09090</name>
    <name evidence="21" type="ORF">ONT01_13845</name>
    <name evidence="22" type="ORF">ONT01_14335</name>
    <name evidence="1" type="ORF">ONT16_01215</name>
    <name evidence="2" type="ORF">ONT16_01245</name>
    <name evidence="3" type="ORF">ONT16_01735</name>
    <name evidence="4" type="ORF">ONT16_02645</name>
    <name evidence="5" type="ORF">ONT16_03820</name>
    <name evidence="6" type="ORF">ONT16_05115</name>
    <name evidence="7" type="ORF">ONT16_05695</name>
    <name evidence="8" type="ORF">ONT16_05715</name>
    <name evidence="9" type="ORF">ONT16_08965</name>
    <name evidence="10" type="ORF">ONT16_09500</name>
    <name evidence="11" type="ORF">ONT16_09625</name>
    <name evidence="12" type="ORF">ONT16_10370</name>
    <name evidence="13" type="ORF">ONT16_12445</name>
    <name evidence="14" type="ORF">ONT16_14580</name>
    <name evidence="15" type="ORF">ONT16_16170</name>
    <name evidence="16" type="ORF">ONT16_16275</name>
    <name evidence="17" type="ORF">ONT16_17015</name>
</gene>
<evidence type="ECO:0000313" key="6">
    <source>
        <dbReference type="EMBL" id="MCW4127646.1"/>
    </source>
</evidence>
<evidence type="ECO:0000313" key="26">
    <source>
        <dbReference type="EMBL" id="MCW4166521.1"/>
    </source>
</evidence>
<dbReference type="EMBL" id="VZBP01000130">
    <property type="protein sequence ID" value="MQO10013.1"/>
    <property type="molecule type" value="Genomic_DNA"/>
</dbReference>
<evidence type="ECO:0000313" key="9">
    <source>
        <dbReference type="EMBL" id="MCW4128385.1"/>
    </source>
</evidence>
<evidence type="ECO:0000313" key="39">
    <source>
        <dbReference type="Proteomes" id="UP000405805"/>
    </source>
</evidence>
<evidence type="ECO:0000313" key="38">
    <source>
        <dbReference type="Proteomes" id="UP000390763"/>
    </source>
</evidence>
<dbReference type="Proteomes" id="UP001208620">
    <property type="component" value="Unassembled WGS sequence"/>
</dbReference>
<dbReference type="EMBL" id="JAPDVK010000001">
    <property type="protein sequence ID" value="MCW4126908.1"/>
    <property type="molecule type" value="Genomic_DNA"/>
</dbReference>
<evidence type="ECO:0000313" key="13">
    <source>
        <dbReference type="EMBL" id="MCW4129041.1"/>
    </source>
</evidence>
<dbReference type="EMBL" id="JAPDUM010000001">
    <property type="protein sequence ID" value="MCW4164555.1"/>
    <property type="molecule type" value="Genomic_DNA"/>
</dbReference>
<evidence type="ECO:0000313" key="20">
    <source>
        <dbReference type="EMBL" id="MCW4137926.1"/>
    </source>
</evidence>
<dbReference type="Proteomes" id="UP001209344">
    <property type="component" value="Unassembled WGS sequence"/>
</dbReference>
<comment type="caution">
    <text evidence="30">The sequence shown here is derived from an EMBL/GenBank/DDBJ whole genome shotgun (WGS) entry which is preliminary data.</text>
</comment>
<evidence type="ECO:0000313" key="15">
    <source>
        <dbReference type="EMBL" id="MCW4129746.1"/>
    </source>
</evidence>
<dbReference type="Proteomes" id="UP000406735">
    <property type="component" value="Unassembled WGS sequence"/>
</dbReference>
<dbReference type="EMBL" id="QRKB01000118">
    <property type="protein sequence ID" value="RHH73377.1"/>
    <property type="molecule type" value="Genomic_DNA"/>
</dbReference>
<dbReference type="EMBL" id="JAPDVK010000001">
    <property type="protein sequence ID" value="MCW4127753.1"/>
    <property type="molecule type" value="Genomic_DNA"/>
</dbReference>
<dbReference type="Proteomes" id="UP001209476">
    <property type="component" value="Unassembled WGS sequence"/>
</dbReference>
<evidence type="ECO:0000313" key="27">
    <source>
        <dbReference type="EMBL" id="MQN08385.1"/>
    </source>
</evidence>
<dbReference type="EMBL" id="JAPDVK010000002">
    <property type="protein sequence ID" value="MCW4128385.1"/>
    <property type="molecule type" value="Genomic_DNA"/>
</dbReference>
<dbReference type="EMBL" id="QRIN01000160">
    <property type="protein sequence ID" value="RHG60017.1"/>
    <property type="molecule type" value="Genomic_DNA"/>
</dbReference>
<dbReference type="EMBL" id="JAPDVD010000001">
    <property type="protein sequence ID" value="MCW4137926.1"/>
    <property type="molecule type" value="Genomic_DNA"/>
</dbReference>
<dbReference type="EMBL" id="JAPDUM010000001">
    <property type="protein sequence ID" value="MCW4165877.1"/>
    <property type="molecule type" value="Genomic_DNA"/>
</dbReference>
<evidence type="ECO:0000313" key="2">
    <source>
        <dbReference type="EMBL" id="MCW4126908.1"/>
    </source>
</evidence>
<dbReference type="EMBL" id="JAPDVK010000001">
    <property type="protein sequence ID" value="MCW4127005.1"/>
    <property type="molecule type" value="Genomic_DNA"/>
</dbReference>
<dbReference type="EMBL" id="JAPDVK010000002">
    <property type="protein sequence ID" value="MCW4128503.1"/>
    <property type="molecule type" value="Genomic_DNA"/>
</dbReference>
<reference evidence="37 38" key="2">
    <citation type="submission" date="2019-09" db="EMBL/GenBank/DDBJ databases">
        <title>Distinct polysaccharide growth profiles of human intestinal Prevotella copri isolates.</title>
        <authorList>
            <person name="Fehlner-Peach H."/>
            <person name="Magnabosco C."/>
            <person name="Raghavan V."/>
            <person name="Scher J.U."/>
            <person name="Tett A."/>
            <person name="Cox L.M."/>
            <person name="Gottsegen C."/>
            <person name="Watters A."/>
            <person name="Wiltshire- Gordon J.D."/>
            <person name="Segata N."/>
            <person name="Bonneau R."/>
            <person name="Littman D.R."/>
        </authorList>
    </citation>
    <scope>NUCLEOTIDE SEQUENCE [LARGE SCALE GENOMIC DNA]</scope>
    <source>
        <strain evidence="30 37">BVe41219</strain>
        <strain evidence="29">IA624</strain>
        <strain evidence="39">iA624</strain>
        <strain evidence="28">IAK279</strain>
        <strain evidence="38">iAK279</strain>
        <strain evidence="27">IK21513</strain>
        <strain evidence="40">iK21513</strain>
    </source>
</reference>
<dbReference type="EMBL" id="VZAZ01000017">
    <property type="protein sequence ID" value="MQO54935.1"/>
    <property type="molecule type" value="Genomic_DNA"/>
</dbReference>